<name>A0A9E6R9Q6_9HYPH</name>
<dbReference type="EMBL" id="CP081869">
    <property type="protein sequence ID" value="QZO00385.1"/>
    <property type="molecule type" value="Genomic_DNA"/>
</dbReference>
<reference evidence="2" key="1">
    <citation type="submission" date="2021-08" db="EMBL/GenBank/DDBJ databases">
        <authorList>
            <person name="Zhang H."/>
            <person name="Xu M."/>
            <person name="Yu Z."/>
            <person name="Yang L."/>
            <person name="Cai Y."/>
        </authorList>
    </citation>
    <scope>NUCLEOTIDE SEQUENCE</scope>
    <source>
        <strain evidence="2">CHL1</strain>
    </source>
</reference>
<evidence type="ECO:0000256" key="1">
    <source>
        <dbReference type="SAM" id="MobiDB-lite"/>
    </source>
</evidence>
<dbReference type="GO" id="GO:0008168">
    <property type="term" value="F:methyltransferase activity"/>
    <property type="evidence" value="ECO:0007669"/>
    <property type="project" value="UniProtKB-KW"/>
</dbReference>
<feature type="region of interest" description="Disordered" evidence="1">
    <location>
        <begin position="124"/>
        <end position="144"/>
    </location>
</feature>
<organism evidence="2 3">
    <name type="scientific">Chenggangzhangella methanolivorans</name>
    <dbReference type="NCBI Taxonomy" id="1437009"/>
    <lineage>
        <taxon>Bacteria</taxon>
        <taxon>Pseudomonadati</taxon>
        <taxon>Pseudomonadota</taxon>
        <taxon>Alphaproteobacteria</taxon>
        <taxon>Hyphomicrobiales</taxon>
        <taxon>Methylopilaceae</taxon>
        <taxon>Chenggangzhangella</taxon>
    </lineage>
</organism>
<dbReference type="InterPro" id="IPR029063">
    <property type="entry name" value="SAM-dependent_MTases_sf"/>
</dbReference>
<dbReference type="Pfam" id="PF13489">
    <property type="entry name" value="Methyltransf_23"/>
    <property type="match status" value="1"/>
</dbReference>
<keyword evidence="3" id="KW-1185">Reference proteome</keyword>
<dbReference type="Gene3D" id="3.40.50.150">
    <property type="entry name" value="Vaccinia Virus protein VP39"/>
    <property type="match status" value="1"/>
</dbReference>
<evidence type="ECO:0000313" key="2">
    <source>
        <dbReference type="EMBL" id="QZO00385.1"/>
    </source>
</evidence>
<dbReference type="KEGG" id="cmet:K6K41_01015"/>
<keyword evidence="2" id="KW-0489">Methyltransferase</keyword>
<dbReference type="AlphaFoldDB" id="A0A9E6R9Q6"/>
<dbReference type="RefSeq" id="WP_261403580.1">
    <property type="nucleotide sequence ID" value="NZ_CP081869.1"/>
</dbReference>
<keyword evidence="2" id="KW-0808">Transferase</keyword>
<dbReference type="Proteomes" id="UP000825701">
    <property type="component" value="Chromosome"/>
</dbReference>
<dbReference type="SUPFAM" id="SSF53335">
    <property type="entry name" value="S-adenosyl-L-methionine-dependent methyltransferases"/>
    <property type="match status" value="1"/>
</dbReference>
<accession>A0A9E6R9Q6</accession>
<sequence>MPDSPHAGPLITEAYRQANAELHERTPNYGAYSARWADEVQRLVEEFSAADVLDYGCGKGKLAASLPEIAFVEYDPAVPGKDAPPPACDLVVCTDVLEHIEPELLDNVLADIARLARKAASQHLDARRRKDAAGRTQRPSHRRAAGLVAGAARAHFEIKAWRVEPERSWVNCVVVAAR</sequence>
<evidence type="ECO:0000313" key="3">
    <source>
        <dbReference type="Proteomes" id="UP000825701"/>
    </source>
</evidence>
<dbReference type="GO" id="GO:0032259">
    <property type="term" value="P:methylation"/>
    <property type="evidence" value="ECO:0007669"/>
    <property type="project" value="UniProtKB-KW"/>
</dbReference>
<gene>
    <name evidence="2" type="ORF">K6K41_01015</name>
</gene>
<protein>
    <submittedName>
        <fullName evidence="2">Class I SAM-dependent methyltransferase</fullName>
    </submittedName>
</protein>
<proteinExistence type="predicted"/>